<feature type="compositionally biased region" description="Basic residues" evidence="1">
    <location>
        <begin position="154"/>
        <end position="165"/>
    </location>
</feature>
<keyword evidence="3" id="KW-1185">Reference proteome</keyword>
<dbReference type="STRING" id="406100.SAMN04488052_10292"/>
<dbReference type="InterPro" id="IPR021736">
    <property type="entry name" value="DUF3305"/>
</dbReference>
<feature type="region of interest" description="Disordered" evidence="1">
    <location>
        <begin position="152"/>
        <end position="182"/>
    </location>
</feature>
<dbReference type="AlphaFoldDB" id="A0A1H8RKW0"/>
<accession>A0A1H8RKW0</accession>
<gene>
    <name evidence="2" type="ORF">SAMN04488052_10292</name>
</gene>
<evidence type="ECO:0008006" key="4">
    <source>
        <dbReference type="Google" id="ProtNLM"/>
    </source>
</evidence>
<organism evidence="2 3">
    <name type="scientific">Aquisalimonas asiatica</name>
    <dbReference type="NCBI Taxonomy" id="406100"/>
    <lineage>
        <taxon>Bacteria</taxon>
        <taxon>Pseudomonadati</taxon>
        <taxon>Pseudomonadota</taxon>
        <taxon>Gammaproteobacteria</taxon>
        <taxon>Chromatiales</taxon>
        <taxon>Ectothiorhodospiraceae</taxon>
        <taxon>Aquisalimonas</taxon>
    </lineage>
</organism>
<dbReference type="EMBL" id="FOEG01000002">
    <property type="protein sequence ID" value="SEO67025.1"/>
    <property type="molecule type" value="Genomic_DNA"/>
</dbReference>
<dbReference type="Proteomes" id="UP000199657">
    <property type="component" value="Unassembled WGS sequence"/>
</dbReference>
<reference evidence="2 3" key="1">
    <citation type="submission" date="2016-10" db="EMBL/GenBank/DDBJ databases">
        <authorList>
            <person name="de Groot N.N."/>
        </authorList>
    </citation>
    <scope>NUCLEOTIDE SEQUENCE [LARGE SCALE GENOMIC DNA]</scope>
    <source>
        <strain evidence="2 3">CGMCC 1.6291</strain>
    </source>
</reference>
<proteinExistence type="predicted"/>
<dbReference type="Pfam" id="PF11749">
    <property type="entry name" value="DUF3305"/>
    <property type="match status" value="1"/>
</dbReference>
<evidence type="ECO:0000313" key="2">
    <source>
        <dbReference type="EMBL" id="SEO67025.1"/>
    </source>
</evidence>
<evidence type="ECO:0000256" key="1">
    <source>
        <dbReference type="SAM" id="MobiDB-lite"/>
    </source>
</evidence>
<evidence type="ECO:0000313" key="3">
    <source>
        <dbReference type="Proteomes" id="UP000199657"/>
    </source>
</evidence>
<protein>
    <recommendedName>
        <fullName evidence="4">DUF3305 domain-containing protein</fullName>
    </recommendedName>
</protein>
<name>A0A1H8RKW0_9GAMM</name>
<sequence>MQAGSTKHNEGWGDDAVLPAAVIIAQAASGRAEANGVVVGKRFATERRQSTCIRSAEEGSLYMWSGYHLQLRKAQAEAYYLNIRGDSPSVFVVGRNGADGFVPERLTVSLDEAQNLDATELRDAGETVMRVAMPAEVYRWVEGFVLKHYEPRRKGGKGRGKKRSKALYDAEVGDQADTGGQT</sequence>